<sequence length="269" mass="29918">MELLTTHPLVFFAFSFVLMSLAAWIGASVLRRYRPLDDELREDFSVVKSATLTLLALVIGFSLSMAVGRYDQRKNYEEEEANAIGTEFIRADLLPGPNAANVRSLLRNYVDQRILFYKARNEHELVEIDATTTRLETELWAAVKTAALAQPNPVTALAVAGMNDVINTQGYTQAAWWNRIPRAAWSLMIMIGMFCNLLVGYGSRSARPEPRLLVIMPLVVSLSFMLIADIDSPRYGIIRVAPQNLISVALSIPSSDATLNDRGKLGELK</sequence>
<feature type="transmembrane region" description="Helical" evidence="1">
    <location>
        <begin position="50"/>
        <end position="68"/>
    </location>
</feature>
<feature type="transmembrane region" description="Helical" evidence="1">
    <location>
        <begin position="183"/>
        <end position="201"/>
    </location>
</feature>
<evidence type="ECO:0000313" key="2">
    <source>
        <dbReference type="EMBL" id="SDJ13502.1"/>
    </source>
</evidence>
<feature type="transmembrane region" description="Helical" evidence="1">
    <location>
        <begin position="213"/>
        <end position="230"/>
    </location>
</feature>
<keyword evidence="1" id="KW-0812">Transmembrane</keyword>
<evidence type="ECO:0000313" key="3">
    <source>
        <dbReference type="Proteomes" id="UP000198900"/>
    </source>
</evidence>
<keyword evidence="1" id="KW-1133">Transmembrane helix</keyword>
<organism evidence="2 3">
    <name type="scientific">Paraburkholderia steynii</name>
    <dbReference type="NCBI Taxonomy" id="1245441"/>
    <lineage>
        <taxon>Bacteria</taxon>
        <taxon>Pseudomonadati</taxon>
        <taxon>Pseudomonadota</taxon>
        <taxon>Betaproteobacteria</taxon>
        <taxon>Burkholderiales</taxon>
        <taxon>Burkholderiaceae</taxon>
        <taxon>Paraburkholderia</taxon>
    </lineage>
</organism>
<feature type="transmembrane region" description="Helical" evidence="1">
    <location>
        <begin position="9"/>
        <end position="30"/>
    </location>
</feature>
<dbReference type="RefSeq" id="WP_091788662.1">
    <property type="nucleotide sequence ID" value="NZ_FNDI01000034.1"/>
</dbReference>
<dbReference type="Proteomes" id="UP000198900">
    <property type="component" value="Unassembled WGS sequence"/>
</dbReference>
<evidence type="ECO:0008006" key="4">
    <source>
        <dbReference type="Google" id="ProtNLM"/>
    </source>
</evidence>
<protein>
    <recommendedName>
        <fullName evidence="4">DUF4239 domain-containing protein</fullName>
    </recommendedName>
</protein>
<comment type="caution">
    <text evidence="2">The sequence shown here is derived from an EMBL/GenBank/DDBJ whole genome shotgun (WGS) entry which is preliminary data.</text>
</comment>
<keyword evidence="1" id="KW-0472">Membrane</keyword>
<accession>A0A7Z7FN09</accession>
<dbReference type="AlphaFoldDB" id="A0A7Z7FN09"/>
<reference evidence="2" key="1">
    <citation type="submission" date="2016-10" db="EMBL/GenBank/DDBJ databases">
        <authorList>
            <person name="Varghese N."/>
            <person name="Submissions S."/>
        </authorList>
    </citation>
    <scope>NUCLEOTIDE SEQUENCE [LARGE SCALE GENOMIC DNA]</scope>
    <source>
        <strain evidence="2">YR281</strain>
    </source>
</reference>
<gene>
    <name evidence="2" type="ORF">SAMN04487926_13478</name>
</gene>
<proteinExistence type="predicted"/>
<dbReference type="Pfam" id="PF14023">
    <property type="entry name" value="Bestrophin-like"/>
    <property type="match status" value="1"/>
</dbReference>
<evidence type="ECO:0000256" key="1">
    <source>
        <dbReference type="SAM" id="Phobius"/>
    </source>
</evidence>
<dbReference type="EMBL" id="FNDI01000034">
    <property type="protein sequence ID" value="SDJ13502.1"/>
    <property type="molecule type" value="Genomic_DNA"/>
</dbReference>
<dbReference type="InterPro" id="IPR025333">
    <property type="entry name" value="DUF4239"/>
</dbReference>
<keyword evidence="3" id="KW-1185">Reference proteome</keyword>
<name>A0A7Z7FN09_9BURK</name>